<name>A0A0N7KM22_ORYSJ</name>
<dbReference type="EMBL" id="AP014962">
    <property type="protein sequence ID" value="BAS97609.1"/>
    <property type="molecule type" value="Genomic_DNA"/>
</dbReference>
<reference evidence="1 2" key="3">
    <citation type="journal article" date="2013" name="Rice">
        <title>Improvement of the Oryza sativa Nipponbare reference genome using next generation sequence and optical map data.</title>
        <authorList>
            <person name="Kawahara Y."/>
            <person name="de la Bastide M."/>
            <person name="Hamilton J.P."/>
            <person name="Kanamori H."/>
            <person name="McCombie W.R."/>
            <person name="Ouyang S."/>
            <person name="Schwartz D.C."/>
            <person name="Tanaka T."/>
            <person name="Wu J."/>
            <person name="Zhou S."/>
            <person name="Childs K.L."/>
            <person name="Davidson R.M."/>
            <person name="Lin H."/>
            <person name="Quesada-Ocampo L."/>
            <person name="Vaillancourt B."/>
            <person name="Sakai H."/>
            <person name="Lee S.S."/>
            <person name="Kim J."/>
            <person name="Numa H."/>
            <person name="Itoh T."/>
            <person name="Buell C.R."/>
            <person name="Matsumoto T."/>
        </authorList>
    </citation>
    <scope>NUCLEOTIDE SEQUENCE [LARGE SCALE GENOMIC DNA]</scope>
    <source>
        <strain evidence="2">cv. Nipponbare</strain>
    </source>
</reference>
<dbReference type="AlphaFoldDB" id="A0A0N7KM22"/>
<reference evidence="1 2" key="2">
    <citation type="journal article" date="2013" name="Plant Cell Physiol.">
        <title>Rice Annotation Project Database (RAP-DB): an integrative and interactive database for rice genomics.</title>
        <authorList>
            <person name="Sakai H."/>
            <person name="Lee S.S."/>
            <person name="Tanaka T."/>
            <person name="Numa H."/>
            <person name="Kim J."/>
            <person name="Kawahara Y."/>
            <person name="Wakimoto H."/>
            <person name="Yang C.C."/>
            <person name="Iwamoto M."/>
            <person name="Abe T."/>
            <person name="Yamada Y."/>
            <person name="Muto A."/>
            <person name="Inokuchi H."/>
            <person name="Ikemura T."/>
            <person name="Matsumoto T."/>
            <person name="Sasaki T."/>
            <person name="Itoh T."/>
        </authorList>
    </citation>
    <scope>NUCLEOTIDE SEQUENCE [LARGE SCALE GENOMIC DNA]</scope>
    <source>
        <strain evidence="2">cv. Nipponbare</strain>
    </source>
</reference>
<dbReference type="Proteomes" id="UP000059680">
    <property type="component" value="Chromosome 6"/>
</dbReference>
<protein>
    <submittedName>
        <fullName evidence="1">Os06g0339033 protein</fullName>
    </submittedName>
</protein>
<gene>
    <name evidence="1" type="ordered locus">Os06g0339033</name>
    <name evidence="1" type="ORF">OSNPB_060339033</name>
</gene>
<reference evidence="2" key="1">
    <citation type="journal article" date="2005" name="Nature">
        <title>The map-based sequence of the rice genome.</title>
        <authorList>
            <consortium name="International rice genome sequencing project (IRGSP)"/>
            <person name="Matsumoto T."/>
            <person name="Wu J."/>
            <person name="Kanamori H."/>
            <person name="Katayose Y."/>
            <person name="Fujisawa M."/>
            <person name="Namiki N."/>
            <person name="Mizuno H."/>
            <person name="Yamamoto K."/>
            <person name="Antonio B.A."/>
            <person name="Baba T."/>
            <person name="Sakata K."/>
            <person name="Nagamura Y."/>
            <person name="Aoki H."/>
            <person name="Arikawa K."/>
            <person name="Arita K."/>
            <person name="Bito T."/>
            <person name="Chiden Y."/>
            <person name="Fujitsuka N."/>
            <person name="Fukunaka R."/>
            <person name="Hamada M."/>
            <person name="Harada C."/>
            <person name="Hayashi A."/>
            <person name="Hijishita S."/>
            <person name="Honda M."/>
            <person name="Hosokawa S."/>
            <person name="Ichikawa Y."/>
            <person name="Idonuma A."/>
            <person name="Iijima M."/>
            <person name="Ikeda M."/>
            <person name="Ikeno M."/>
            <person name="Ito K."/>
            <person name="Ito S."/>
            <person name="Ito T."/>
            <person name="Ito Y."/>
            <person name="Ito Y."/>
            <person name="Iwabuchi A."/>
            <person name="Kamiya K."/>
            <person name="Karasawa W."/>
            <person name="Kurita K."/>
            <person name="Katagiri S."/>
            <person name="Kikuta A."/>
            <person name="Kobayashi H."/>
            <person name="Kobayashi N."/>
            <person name="Machita K."/>
            <person name="Maehara T."/>
            <person name="Masukawa M."/>
            <person name="Mizubayashi T."/>
            <person name="Mukai Y."/>
            <person name="Nagasaki H."/>
            <person name="Nagata Y."/>
            <person name="Naito S."/>
            <person name="Nakashima M."/>
            <person name="Nakama Y."/>
            <person name="Nakamichi Y."/>
            <person name="Nakamura M."/>
            <person name="Meguro A."/>
            <person name="Negishi M."/>
            <person name="Ohta I."/>
            <person name="Ohta T."/>
            <person name="Okamoto M."/>
            <person name="Ono N."/>
            <person name="Saji S."/>
            <person name="Sakaguchi M."/>
            <person name="Sakai K."/>
            <person name="Shibata M."/>
            <person name="Shimokawa T."/>
            <person name="Song J."/>
            <person name="Takazaki Y."/>
            <person name="Terasawa K."/>
            <person name="Tsugane M."/>
            <person name="Tsuji K."/>
            <person name="Ueda S."/>
            <person name="Waki K."/>
            <person name="Yamagata H."/>
            <person name="Yamamoto M."/>
            <person name="Yamamoto S."/>
            <person name="Yamane H."/>
            <person name="Yoshiki S."/>
            <person name="Yoshihara R."/>
            <person name="Yukawa K."/>
            <person name="Zhong H."/>
            <person name="Yano M."/>
            <person name="Yuan Q."/>
            <person name="Ouyang S."/>
            <person name="Liu J."/>
            <person name="Jones K.M."/>
            <person name="Gansberger K."/>
            <person name="Moffat K."/>
            <person name="Hill J."/>
            <person name="Bera J."/>
            <person name="Fadrosh D."/>
            <person name="Jin S."/>
            <person name="Johri S."/>
            <person name="Kim M."/>
            <person name="Overton L."/>
            <person name="Reardon M."/>
            <person name="Tsitrin T."/>
            <person name="Vuong H."/>
            <person name="Weaver B."/>
            <person name="Ciecko A."/>
            <person name="Tallon L."/>
            <person name="Jackson J."/>
            <person name="Pai G."/>
            <person name="Aken S.V."/>
            <person name="Utterback T."/>
            <person name="Reidmuller S."/>
            <person name="Feldblyum T."/>
            <person name="Hsiao J."/>
            <person name="Zismann V."/>
            <person name="Iobst S."/>
            <person name="de Vazeille A.R."/>
            <person name="Buell C.R."/>
            <person name="Ying K."/>
            <person name="Li Y."/>
            <person name="Lu T."/>
            <person name="Huang Y."/>
            <person name="Zhao Q."/>
            <person name="Feng Q."/>
            <person name="Zhang L."/>
            <person name="Zhu J."/>
            <person name="Weng Q."/>
            <person name="Mu J."/>
            <person name="Lu Y."/>
            <person name="Fan D."/>
            <person name="Liu Y."/>
            <person name="Guan J."/>
            <person name="Zhang Y."/>
            <person name="Yu S."/>
            <person name="Liu X."/>
            <person name="Zhang Y."/>
            <person name="Hong G."/>
            <person name="Han B."/>
            <person name="Choisne N."/>
            <person name="Demange N."/>
            <person name="Orjeda G."/>
            <person name="Samain S."/>
            <person name="Cattolico L."/>
            <person name="Pelletier E."/>
            <person name="Couloux A."/>
            <person name="Segurens B."/>
            <person name="Wincker P."/>
            <person name="D'Hont A."/>
            <person name="Scarpelli C."/>
            <person name="Weissenbach J."/>
            <person name="Salanoubat M."/>
            <person name="Quetier F."/>
            <person name="Yu Y."/>
            <person name="Kim H.R."/>
            <person name="Rambo T."/>
            <person name="Currie J."/>
            <person name="Collura K."/>
            <person name="Luo M."/>
            <person name="Yang T."/>
            <person name="Ammiraju J.S.S."/>
            <person name="Engler F."/>
            <person name="Soderlund C."/>
            <person name="Wing R.A."/>
            <person name="Palmer L.E."/>
            <person name="de la Bastide M."/>
            <person name="Spiegel L."/>
            <person name="Nascimento L."/>
            <person name="Zutavern T."/>
            <person name="O'Shaughnessy A."/>
            <person name="Dike S."/>
            <person name="Dedhia N."/>
            <person name="Preston R."/>
            <person name="Balija V."/>
            <person name="McCombie W.R."/>
            <person name="Chow T."/>
            <person name="Chen H."/>
            <person name="Chung M."/>
            <person name="Chen C."/>
            <person name="Shaw J."/>
            <person name="Wu H."/>
            <person name="Hsiao K."/>
            <person name="Chao Y."/>
            <person name="Chu M."/>
            <person name="Cheng C."/>
            <person name="Hour A."/>
            <person name="Lee P."/>
            <person name="Lin S."/>
            <person name="Lin Y."/>
            <person name="Liou J."/>
            <person name="Liu S."/>
            <person name="Hsing Y."/>
            <person name="Raghuvanshi S."/>
            <person name="Mohanty A."/>
            <person name="Bharti A.K."/>
            <person name="Gaur A."/>
            <person name="Gupta V."/>
            <person name="Kumar D."/>
            <person name="Ravi V."/>
            <person name="Vij S."/>
            <person name="Kapur A."/>
            <person name="Khurana P."/>
            <person name="Khurana P."/>
            <person name="Khurana J.P."/>
            <person name="Tyagi A.K."/>
            <person name="Gaikwad K."/>
            <person name="Singh A."/>
            <person name="Dalal V."/>
            <person name="Srivastava S."/>
            <person name="Dixit A."/>
            <person name="Pal A.K."/>
            <person name="Ghazi I.A."/>
            <person name="Yadav M."/>
            <person name="Pandit A."/>
            <person name="Bhargava A."/>
            <person name="Sureshbabu K."/>
            <person name="Batra K."/>
            <person name="Sharma T.R."/>
            <person name="Mohapatra T."/>
            <person name="Singh N.K."/>
            <person name="Messing J."/>
            <person name="Nelson A.B."/>
            <person name="Fuks G."/>
            <person name="Kavchok S."/>
            <person name="Keizer G."/>
            <person name="Linton E."/>
            <person name="Llaca V."/>
            <person name="Song R."/>
            <person name="Tanyolac B."/>
            <person name="Young S."/>
            <person name="Ho-Il K."/>
            <person name="Hahn J.H."/>
            <person name="Sangsakoo G."/>
            <person name="Vanavichit A."/>
            <person name="de Mattos Luiz.A.T."/>
            <person name="Zimmer P.D."/>
            <person name="Malone G."/>
            <person name="Dellagostin O."/>
            <person name="de Oliveira A.C."/>
            <person name="Bevan M."/>
            <person name="Bancroft I."/>
            <person name="Minx P."/>
            <person name="Cordum H."/>
            <person name="Wilson R."/>
            <person name="Cheng Z."/>
            <person name="Jin W."/>
            <person name="Jiang J."/>
            <person name="Leong S.A."/>
            <person name="Iwama H."/>
            <person name="Gojobori T."/>
            <person name="Itoh T."/>
            <person name="Niimura Y."/>
            <person name="Fujii Y."/>
            <person name="Habara T."/>
            <person name="Sakai H."/>
            <person name="Sato Y."/>
            <person name="Wilson G."/>
            <person name="Kumar K."/>
            <person name="McCouch S."/>
            <person name="Juretic N."/>
            <person name="Hoen D."/>
            <person name="Wright S."/>
            <person name="Bruskiewich R."/>
            <person name="Bureau T."/>
            <person name="Miyao A."/>
            <person name="Hirochika H."/>
            <person name="Nishikawa T."/>
            <person name="Kadowaki K."/>
            <person name="Sugiura M."/>
            <person name="Burr B."/>
            <person name="Sasaki T."/>
        </authorList>
    </citation>
    <scope>NUCLEOTIDE SEQUENCE [LARGE SCALE GENOMIC DNA]</scope>
    <source>
        <strain evidence="2">cv. Nipponbare</strain>
    </source>
</reference>
<evidence type="ECO:0000313" key="1">
    <source>
        <dbReference type="EMBL" id="BAS97609.1"/>
    </source>
</evidence>
<dbReference type="InParanoid" id="A0A0N7KM22"/>
<accession>A0A0N7KM22</accession>
<organism evidence="1 2">
    <name type="scientific">Oryza sativa subsp. japonica</name>
    <name type="common">Rice</name>
    <dbReference type="NCBI Taxonomy" id="39947"/>
    <lineage>
        <taxon>Eukaryota</taxon>
        <taxon>Viridiplantae</taxon>
        <taxon>Streptophyta</taxon>
        <taxon>Embryophyta</taxon>
        <taxon>Tracheophyta</taxon>
        <taxon>Spermatophyta</taxon>
        <taxon>Magnoliopsida</taxon>
        <taxon>Liliopsida</taxon>
        <taxon>Poales</taxon>
        <taxon>Poaceae</taxon>
        <taxon>BOP clade</taxon>
        <taxon>Oryzoideae</taxon>
        <taxon>Oryzeae</taxon>
        <taxon>Oryzinae</taxon>
        <taxon>Oryza</taxon>
        <taxon>Oryza sativa</taxon>
    </lineage>
</organism>
<sequence>MIGVGNDDKAVLVIGRETICTGDDHQEQPNRFAIGDSHEDKCMPMIDERRGYFWFVDEITSPASMAVMKTPWRCGSESMTGDSGESTIIIDDGVHIRILSSSGQGRRA</sequence>
<keyword evidence="2" id="KW-1185">Reference proteome</keyword>
<proteinExistence type="predicted"/>
<dbReference type="PaxDb" id="39947-A0A0N7KM22"/>
<evidence type="ECO:0000313" key="2">
    <source>
        <dbReference type="Proteomes" id="UP000059680"/>
    </source>
</evidence>